<dbReference type="FunFam" id="2.40.10.190:FF:000001">
    <property type="entry name" value="60S ribosomal protein L35a"/>
    <property type="match status" value="1"/>
</dbReference>
<dbReference type="OMA" id="YRTNKHH"/>
<dbReference type="InterPro" id="IPR038661">
    <property type="entry name" value="Ribosomal_eL33_sf"/>
</dbReference>
<accession>A0A5A8CN85</accession>
<evidence type="ECO:0000313" key="5">
    <source>
        <dbReference type="EMBL" id="KAA0159967.1"/>
    </source>
</evidence>
<gene>
    <name evidence="6" type="ORF">FNF27_07623</name>
    <name evidence="4" type="ORF">FNF29_02968</name>
    <name evidence="5" type="ORF">FNF31_04612</name>
</gene>
<keyword evidence="8" id="KW-1185">Reference proteome</keyword>
<dbReference type="GO" id="GO:1990904">
    <property type="term" value="C:ribonucleoprotein complex"/>
    <property type="evidence" value="ECO:0007669"/>
    <property type="project" value="UniProtKB-KW"/>
</dbReference>
<evidence type="ECO:0008006" key="10">
    <source>
        <dbReference type="Google" id="ProtNLM"/>
    </source>
</evidence>
<comment type="similarity">
    <text evidence="1">Belongs to the eukaryotic ribosomal protein eL33 family.</text>
</comment>
<evidence type="ECO:0000256" key="3">
    <source>
        <dbReference type="ARBA" id="ARBA00023274"/>
    </source>
</evidence>
<dbReference type="AlphaFoldDB" id="A0A5A8CN85"/>
<dbReference type="EMBL" id="VLTO01000093">
    <property type="protein sequence ID" value="KAA0165615.1"/>
    <property type="molecule type" value="Genomic_DNA"/>
</dbReference>
<proteinExistence type="inferred from homology"/>
<dbReference type="EMBL" id="VLTN01000015">
    <property type="protein sequence ID" value="KAA0153580.1"/>
    <property type="molecule type" value="Genomic_DNA"/>
</dbReference>
<keyword evidence="2" id="KW-0689">Ribosomal protein</keyword>
<dbReference type="Proteomes" id="UP000323011">
    <property type="component" value="Unassembled WGS sequence"/>
</dbReference>
<reference evidence="7 8" key="1">
    <citation type="submission" date="2019-07" db="EMBL/GenBank/DDBJ databases">
        <title>Genomes of Cafeteria roenbergensis.</title>
        <authorList>
            <person name="Fischer M.G."/>
            <person name="Hackl T."/>
            <person name="Roman M."/>
        </authorList>
    </citation>
    <scope>NUCLEOTIDE SEQUENCE [LARGE SCALE GENOMIC DNA]</scope>
    <source>
        <strain evidence="4 8">BVI</strain>
        <strain evidence="5 9">Cflag</strain>
        <strain evidence="6 7">E4-10P</strain>
    </source>
</reference>
<dbReference type="OrthoDB" id="504467at2759"/>
<dbReference type="PANTHER" id="PTHR10902">
    <property type="entry name" value="60S RIBOSOMAL PROTEIN L35A"/>
    <property type="match status" value="1"/>
</dbReference>
<dbReference type="Pfam" id="PF01247">
    <property type="entry name" value="Ribosomal_L35Ae"/>
    <property type="match status" value="1"/>
</dbReference>
<evidence type="ECO:0000313" key="4">
    <source>
        <dbReference type="EMBL" id="KAA0153580.1"/>
    </source>
</evidence>
<organism evidence="4 8">
    <name type="scientific">Cafeteria roenbergensis</name>
    <name type="common">Marine flagellate</name>
    <dbReference type="NCBI Taxonomy" id="33653"/>
    <lineage>
        <taxon>Eukaryota</taxon>
        <taxon>Sar</taxon>
        <taxon>Stramenopiles</taxon>
        <taxon>Bigyra</taxon>
        <taxon>Opalozoa</taxon>
        <taxon>Bicosoecida</taxon>
        <taxon>Cafeteriaceae</taxon>
        <taxon>Cafeteria</taxon>
    </lineage>
</organism>
<evidence type="ECO:0000313" key="7">
    <source>
        <dbReference type="Proteomes" id="UP000322899"/>
    </source>
</evidence>
<evidence type="ECO:0000313" key="8">
    <source>
        <dbReference type="Proteomes" id="UP000323011"/>
    </source>
</evidence>
<sequence length="112" mass="12677">MAEGMKSQPVRLYVRAKFVGFKGSKVNQYHHTSILRLEDVNSKEETEFYLGKRAAFIYKAKTLKNGSNFRVIWGKVVRAHGTNGAVRAKFRSNLPAKAMGANVRVMLYPSRV</sequence>
<dbReference type="EMBL" id="VLTM01000049">
    <property type="protein sequence ID" value="KAA0159967.1"/>
    <property type="molecule type" value="Genomic_DNA"/>
</dbReference>
<evidence type="ECO:0000313" key="6">
    <source>
        <dbReference type="EMBL" id="KAA0165615.1"/>
    </source>
</evidence>
<dbReference type="Proteomes" id="UP000325113">
    <property type="component" value="Unassembled WGS sequence"/>
</dbReference>
<dbReference type="InterPro" id="IPR009000">
    <property type="entry name" value="Transl_B-barrel_sf"/>
</dbReference>
<dbReference type="GO" id="GO:0005840">
    <property type="term" value="C:ribosome"/>
    <property type="evidence" value="ECO:0007669"/>
    <property type="project" value="UniProtKB-KW"/>
</dbReference>
<dbReference type="InterPro" id="IPR001780">
    <property type="entry name" value="Ribosomal_eL33"/>
</dbReference>
<evidence type="ECO:0000256" key="2">
    <source>
        <dbReference type="ARBA" id="ARBA00022980"/>
    </source>
</evidence>
<keyword evidence="3" id="KW-0687">Ribonucleoprotein</keyword>
<comment type="caution">
    <text evidence="4">The sequence shown here is derived from an EMBL/GenBank/DDBJ whole genome shotgun (WGS) entry which is preliminary data.</text>
</comment>
<dbReference type="PROSITE" id="PS01105">
    <property type="entry name" value="RIBOSOMAL_L35AE"/>
    <property type="match status" value="1"/>
</dbReference>
<dbReference type="GO" id="GO:0006412">
    <property type="term" value="P:translation"/>
    <property type="evidence" value="ECO:0007669"/>
    <property type="project" value="InterPro"/>
</dbReference>
<dbReference type="Proteomes" id="UP000322899">
    <property type="component" value="Unassembled WGS sequence"/>
</dbReference>
<dbReference type="HAMAP" id="MF_00573">
    <property type="entry name" value="Ribosomal_eL33"/>
    <property type="match status" value="1"/>
</dbReference>
<evidence type="ECO:0000256" key="1">
    <source>
        <dbReference type="ARBA" id="ARBA00009269"/>
    </source>
</evidence>
<dbReference type="Gene3D" id="2.40.10.190">
    <property type="entry name" value="translation elongation factor selb, chain A, domain 4"/>
    <property type="match status" value="1"/>
</dbReference>
<dbReference type="InterPro" id="IPR018266">
    <property type="entry name" value="Ribosomal_eL33_CS"/>
</dbReference>
<name>A0A5A8CN85_CAFRO</name>
<protein>
    <recommendedName>
        <fullName evidence="10">Ribosomal protein L35Ae</fullName>
    </recommendedName>
</protein>
<dbReference type="GO" id="GO:0003735">
    <property type="term" value="F:structural constituent of ribosome"/>
    <property type="evidence" value="ECO:0007669"/>
    <property type="project" value="InterPro"/>
</dbReference>
<evidence type="ECO:0000313" key="9">
    <source>
        <dbReference type="Proteomes" id="UP000325113"/>
    </source>
</evidence>
<dbReference type="SUPFAM" id="SSF50447">
    <property type="entry name" value="Translation proteins"/>
    <property type="match status" value="1"/>
</dbReference>